<evidence type="ECO:0008006" key="3">
    <source>
        <dbReference type="Google" id="ProtNLM"/>
    </source>
</evidence>
<reference evidence="1" key="1">
    <citation type="submission" date="2022-12" db="EMBL/GenBank/DDBJ databases">
        <title>Gycomyces niveus sp.nov.,a novel actinomycete isolated from soil in Shouguan.</title>
        <authorList>
            <person name="Yang X."/>
        </authorList>
    </citation>
    <scope>NUCLEOTIDE SEQUENCE</scope>
    <source>
        <strain evidence="1">NEAU-A15</strain>
    </source>
</reference>
<name>A0A9X3STT9_9ACTN</name>
<dbReference type="Proteomes" id="UP001146067">
    <property type="component" value="Unassembled WGS sequence"/>
</dbReference>
<organism evidence="1 2">
    <name type="scientific">Glycomyces luteolus</name>
    <dbReference type="NCBI Taxonomy" id="2670330"/>
    <lineage>
        <taxon>Bacteria</taxon>
        <taxon>Bacillati</taxon>
        <taxon>Actinomycetota</taxon>
        <taxon>Actinomycetes</taxon>
        <taxon>Glycomycetales</taxon>
        <taxon>Glycomycetaceae</taxon>
        <taxon>Glycomyces</taxon>
    </lineage>
</organism>
<evidence type="ECO:0000313" key="1">
    <source>
        <dbReference type="EMBL" id="MDA1362699.1"/>
    </source>
</evidence>
<keyword evidence="2" id="KW-1185">Reference proteome</keyword>
<comment type="caution">
    <text evidence="1">The sequence shown here is derived from an EMBL/GenBank/DDBJ whole genome shotgun (WGS) entry which is preliminary data.</text>
</comment>
<accession>A0A9X3STT9</accession>
<proteinExistence type="predicted"/>
<dbReference type="SUPFAM" id="SSF53474">
    <property type="entry name" value="alpha/beta-Hydrolases"/>
    <property type="match status" value="1"/>
</dbReference>
<sequence length="73" mass="8248">MFLTDAVYRLPATRLAVAQTAAGGRTHTYLLAAEPMGPQMGACHGADLMMLFGRIDPHRHRTGRHPRRPRRRR</sequence>
<gene>
    <name evidence="1" type="ORF">O1R50_23970</name>
</gene>
<dbReference type="AlphaFoldDB" id="A0A9X3STT9"/>
<dbReference type="Gene3D" id="3.40.50.1820">
    <property type="entry name" value="alpha/beta hydrolase"/>
    <property type="match status" value="1"/>
</dbReference>
<dbReference type="EMBL" id="JAPZVP010000027">
    <property type="protein sequence ID" value="MDA1362699.1"/>
    <property type="molecule type" value="Genomic_DNA"/>
</dbReference>
<dbReference type="RefSeq" id="WP_270112784.1">
    <property type="nucleotide sequence ID" value="NZ_JAPZVP010000027.1"/>
</dbReference>
<protein>
    <recommendedName>
        <fullName evidence="3">Carboxylesterase family protein</fullName>
    </recommendedName>
</protein>
<evidence type="ECO:0000313" key="2">
    <source>
        <dbReference type="Proteomes" id="UP001146067"/>
    </source>
</evidence>
<dbReference type="InterPro" id="IPR029058">
    <property type="entry name" value="AB_hydrolase_fold"/>
</dbReference>